<dbReference type="Proteomes" id="UP001151760">
    <property type="component" value="Unassembled WGS sequence"/>
</dbReference>
<accession>A0ABQ5FM51</accession>
<feature type="region of interest" description="Disordered" evidence="1">
    <location>
        <begin position="130"/>
        <end position="196"/>
    </location>
</feature>
<feature type="compositionally biased region" description="Polar residues" evidence="1">
    <location>
        <begin position="168"/>
        <end position="178"/>
    </location>
</feature>
<evidence type="ECO:0000313" key="2">
    <source>
        <dbReference type="EMBL" id="GJT63777.1"/>
    </source>
</evidence>
<proteinExistence type="predicted"/>
<protein>
    <submittedName>
        <fullName evidence="2">Uncharacterized protein</fullName>
    </submittedName>
</protein>
<evidence type="ECO:0000313" key="3">
    <source>
        <dbReference type="Proteomes" id="UP001151760"/>
    </source>
</evidence>
<feature type="compositionally biased region" description="Polar residues" evidence="1">
    <location>
        <begin position="1"/>
        <end position="21"/>
    </location>
</feature>
<keyword evidence="3" id="KW-1185">Reference proteome</keyword>
<reference evidence="2" key="2">
    <citation type="submission" date="2022-01" db="EMBL/GenBank/DDBJ databases">
        <authorList>
            <person name="Yamashiro T."/>
            <person name="Shiraishi A."/>
            <person name="Satake H."/>
            <person name="Nakayama K."/>
        </authorList>
    </citation>
    <scope>NUCLEOTIDE SEQUENCE</scope>
</reference>
<feature type="compositionally biased region" description="Basic and acidic residues" evidence="1">
    <location>
        <begin position="137"/>
        <end position="148"/>
    </location>
</feature>
<name>A0ABQ5FM51_9ASTR</name>
<sequence length="388" mass="42866">MAESSNPRQTPPQQESSSQHDQAAKPKTSIPYDTVLIFDYDPDQINFKTNNEVAFLYPDHPNKKHFKVVPVFISKCCLRDVFTRTPTQYKEYLVEFLYTAKVLKKNLPKAPPFTDHMLAIYNENEHVAFKAPSTSSKTEKKSGTDKDLNPSQSPASTPMVARIHKEFQQATSGPTSLRVTGEEKANPQISSVVSASSSNHVYSESTILHSESASRHDTSAASIAEADLEKSTPNDSLSKKQGIDKGTKKYSFDYIIAGTKKDVSKAEREANFDQDEFNTSPNLSSSDDATKQIKLEDFSKLEEEIHTELNKLKLEIPAGLLALLGQVSSIQVQLSKLKTLNALLILLHRVTEALDKFAQAIESTSNKTGDHGVLSASPSYLAKGEKNT</sequence>
<feature type="region of interest" description="Disordered" evidence="1">
    <location>
        <begin position="366"/>
        <end position="388"/>
    </location>
</feature>
<dbReference type="EMBL" id="BQNB010017488">
    <property type="protein sequence ID" value="GJT63777.1"/>
    <property type="molecule type" value="Genomic_DNA"/>
</dbReference>
<organism evidence="2 3">
    <name type="scientific">Tanacetum coccineum</name>
    <dbReference type="NCBI Taxonomy" id="301880"/>
    <lineage>
        <taxon>Eukaryota</taxon>
        <taxon>Viridiplantae</taxon>
        <taxon>Streptophyta</taxon>
        <taxon>Embryophyta</taxon>
        <taxon>Tracheophyta</taxon>
        <taxon>Spermatophyta</taxon>
        <taxon>Magnoliopsida</taxon>
        <taxon>eudicotyledons</taxon>
        <taxon>Gunneridae</taxon>
        <taxon>Pentapetalae</taxon>
        <taxon>asterids</taxon>
        <taxon>campanulids</taxon>
        <taxon>Asterales</taxon>
        <taxon>Asteraceae</taxon>
        <taxon>Asteroideae</taxon>
        <taxon>Anthemideae</taxon>
        <taxon>Anthemidinae</taxon>
        <taxon>Tanacetum</taxon>
    </lineage>
</organism>
<gene>
    <name evidence="2" type="ORF">Tco_1015257</name>
</gene>
<evidence type="ECO:0000256" key="1">
    <source>
        <dbReference type="SAM" id="MobiDB-lite"/>
    </source>
</evidence>
<comment type="caution">
    <text evidence="2">The sequence shown here is derived from an EMBL/GenBank/DDBJ whole genome shotgun (WGS) entry which is preliminary data.</text>
</comment>
<reference evidence="2" key="1">
    <citation type="journal article" date="2022" name="Int. J. Mol. Sci.">
        <title>Draft Genome of Tanacetum Coccineum: Genomic Comparison of Closely Related Tanacetum-Family Plants.</title>
        <authorList>
            <person name="Yamashiro T."/>
            <person name="Shiraishi A."/>
            <person name="Nakayama K."/>
            <person name="Satake H."/>
        </authorList>
    </citation>
    <scope>NUCLEOTIDE SEQUENCE</scope>
</reference>
<feature type="region of interest" description="Disordered" evidence="1">
    <location>
        <begin position="1"/>
        <end position="27"/>
    </location>
</feature>